<name>A0AAD7KSN5_QUISA</name>
<keyword evidence="3" id="KW-0540">Nuclease</keyword>
<dbReference type="GO" id="GO:0016787">
    <property type="term" value="F:hydrolase activity"/>
    <property type="evidence" value="ECO:0007669"/>
    <property type="project" value="UniProtKB-KW"/>
</dbReference>
<evidence type="ECO:0000256" key="1">
    <source>
        <dbReference type="SAM" id="MobiDB-lite"/>
    </source>
</evidence>
<sequence length="298" mass="32549">MILSGQDGEKKNLRIPHTGVSPPASSRKHTGRSRSDILADCQKLVNEILREHSEGYSFCSFRKSFLLRFGYPIDLQKLGYQKLASLLKIMPGVKIESNCIIPSNDASSTSDLETGILGTQGTNSSHAVANSDNELSDSAKKDDGSFSPREELGPVSMASSKGSEMESKSREKSTELLNILKHPDYEHYTSDEQLSESSGEISSLTGPKGRRNTKSNGGDGSLMQILDSWHSSKECDVTRNKSENADLTVGHLSDGLKLFDHCAAPGTDSESSMGNYRRKQKPYRSYTFVSDPVISTTS</sequence>
<dbReference type="CDD" id="cd08824">
    <property type="entry name" value="LOTUS"/>
    <property type="match status" value="1"/>
</dbReference>
<dbReference type="GO" id="GO:0004519">
    <property type="term" value="F:endonuclease activity"/>
    <property type="evidence" value="ECO:0007669"/>
    <property type="project" value="UniProtKB-KW"/>
</dbReference>
<accession>A0AAD7KSN5</accession>
<dbReference type="AlphaFoldDB" id="A0AAD7KSN5"/>
<evidence type="ECO:0000259" key="2">
    <source>
        <dbReference type="PROSITE" id="PS51644"/>
    </source>
</evidence>
<dbReference type="Gene3D" id="3.30.420.610">
    <property type="entry name" value="LOTUS domain-like"/>
    <property type="match status" value="1"/>
</dbReference>
<keyword evidence="3" id="KW-0378">Hydrolase</keyword>
<gene>
    <name evidence="3" type="ORF">O6P43_030377</name>
</gene>
<feature type="domain" description="HTH OST-type" evidence="2">
    <location>
        <begin position="37"/>
        <end position="111"/>
    </location>
</feature>
<dbReference type="KEGG" id="qsa:O6P43_030377"/>
<keyword evidence="3" id="KW-0255">Endonuclease</keyword>
<feature type="compositionally biased region" description="Basic and acidic residues" evidence="1">
    <location>
        <begin position="163"/>
        <end position="173"/>
    </location>
</feature>
<dbReference type="EMBL" id="JARAOO010000013">
    <property type="protein sequence ID" value="KAJ7945294.1"/>
    <property type="molecule type" value="Genomic_DNA"/>
</dbReference>
<feature type="region of interest" description="Disordered" evidence="1">
    <location>
        <begin position="110"/>
        <end position="173"/>
    </location>
</feature>
<dbReference type="InterPro" id="IPR025605">
    <property type="entry name" value="OST-HTH/LOTUS_dom"/>
</dbReference>
<feature type="compositionally biased region" description="Polar residues" evidence="1">
    <location>
        <begin position="110"/>
        <end position="133"/>
    </location>
</feature>
<feature type="region of interest" description="Disordered" evidence="1">
    <location>
        <begin position="1"/>
        <end position="34"/>
    </location>
</feature>
<feature type="compositionally biased region" description="Basic and acidic residues" evidence="1">
    <location>
        <begin position="137"/>
        <end position="152"/>
    </location>
</feature>
<dbReference type="PROSITE" id="PS51644">
    <property type="entry name" value="HTH_OST"/>
    <property type="match status" value="1"/>
</dbReference>
<dbReference type="Proteomes" id="UP001163823">
    <property type="component" value="Chromosome 13"/>
</dbReference>
<feature type="compositionally biased region" description="Polar residues" evidence="1">
    <location>
        <begin position="191"/>
        <end position="205"/>
    </location>
</feature>
<evidence type="ECO:0000313" key="3">
    <source>
        <dbReference type="EMBL" id="KAJ7945294.1"/>
    </source>
</evidence>
<protein>
    <submittedName>
        <fullName evidence="3">Endonuclease or glycosyl hydrolase, putative isoform 1</fullName>
    </submittedName>
</protein>
<dbReference type="InterPro" id="IPR041966">
    <property type="entry name" value="LOTUS-like"/>
</dbReference>
<reference evidence="3" key="1">
    <citation type="journal article" date="2023" name="Science">
        <title>Elucidation of the pathway for biosynthesis of saponin adjuvants from the soapbark tree.</title>
        <authorList>
            <person name="Reed J."/>
            <person name="Orme A."/>
            <person name="El-Demerdash A."/>
            <person name="Owen C."/>
            <person name="Martin L.B.B."/>
            <person name="Misra R.C."/>
            <person name="Kikuchi S."/>
            <person name="Rejzek M."/>
            <person name="Martin A.C."/>
            <person name="Harkess A."/>
            <person name="Leebens-Mack J."/>
            <person name="Louveau T."/>
            <person name="Stephenson M.J."/>
            <person name="Osbourn A."/>
        </authorList>
    </citation>
    <scope>NUCLEOTIDE SEQUENCE</scope>
    <source>
        <strain evidence="3">S10</strain>
    </source>
</reference>
<proteinExistence type="predicted"/>
<organism evidence="3 4">
    <name type="scientific">Quillaja saponaria</name>
    <name type="common">Soap bark tree</name>
    <dbReference type="NCBI Taxonomy" id="32244"/>
    <lineage>
        <taxon>Eukaryota</taxon>
        <taxon>Viridiplantae</taxon>
        <taxon>Streptophyta</taxon>
        <taxon>Embryophyta</taxon>
        <taxon>Tracheophyta</taxon>
        <taxon>Spermatophyta</taxon>
        <taxon>Magnoliopsida</taxon>
        <taxon>eudicotyledons</taxon>
        <taxon>Gunneridae</taxon>
        <taxon>Pentapetalae</taxon>
        <taxon>rosids</taxon>
        <taxon>fabids</taxon>
        <taxon>Fabales</taxon>
        <taxon>Quillajaceae</taxon>
        <taxon>Quillaja</taxon>
    </lineage>
</organism>
<evidence type="ECO:0000313" key="4">
    <source>
        <dbReference type="Proteomes" id="UP001163823"/>
    </source>
</evidence>
<keyword evidence="4" id="KW-1185">Reference proteome</keyword>
<comment type="caution">
    <text evidence="3">The sequence shown here is derived from an EMBL/GenBank/DDBJ whole genome shotgun (WGS) entry which is preliminary data.</text>
</comment>
<dbReference type="Pfam" id="PF12872">
    <property type="entry name" value="OST-HTH"/>
    <property type="match status" value="1"/>
</dbReference>
<feature type="region of interest" description="Disordered" evidence="1">
    <location>
        <begin position="189"/>
        <end position="224"/>
    </location>
</feature>